<feature type="compositionally biased region" description="Polar residues" evidence="1">
    <location>
        <begin position="117"/>
        <end position="126"/>
    </location>
</feature>
<reference evidence="2" key="1">
    <citation type="submission" date="2021-01" db="EMBL/GenBank/DDBJ databases">
        <authorList>
            <person name="Corre E."/>
            <person name="Pelletier E."/>
            <person name="Niang G."/>
            <person name="Scheremetjew M."/>
            <person name="Finn R."/>
            <person name="Kale V."/>
            <person name="Holt S."/>
            <person name="Cochrane G."/>
            <person name="Meng A."/>
            <person name="Brown T."/>
            <person name="Cohen L."/>
        </authorList>
    </citation>
    <scope>NUCLEOTIDE SEQUENCE</scope>
    <source>
        <strain evidence="2">CCCM811</strain>
    </source>
</reference>
<dbReference type="EMBL" id="HBIV01043439">
    <property type="protein sequence ID" value="CAE0678707.1"/>
    <property type="molecule type" value="Transcribed_RNA"/>
</dbReference>
<name>A0A7S3ZC90_9EUKA</name>
<feature type="compositionally biased region" description="Low complexity" evidence="1">
    <location>
        <begin position="71"/>
        <end position="83"/>
    </location>
</feature>
<dbReference type="PANTHER" id="PTHR37327">
    <property type="entry name" value="CHROMOSOME 1, WHOLE GENOME SHOTGUN SEQUENCE"/>
    <property type="match status" value="1"/>
</dbReference>
<feature type="region of interest" description="Disordered" evidence="1">
    <location>
        <begin position="15"/>
        <end position="126"/>
    </location>
</feature>
<evidence type="ECO:0000256" key="1">
    <source>
        <dbReference type="SAM" id="MobiDB-lite"/>
    </source>
</evidence>
<sequence length="412" mass="45942">MNAFGELFCTAGNKASKKRDKALVEKKPDALAPSSSSRKTGGWFSWMSRTKSNGTGGNQPDTSPRVAVTRAKSSPASSAAAKSLPEKKATKKSGWGWFGNAEPPTEGNGGDFKAKSKTPQTTEQAVPQQPVFQEINLETLSIHSQKKEFQGELESLQNRYRGAIEGGNLKLQAEIKLKIDTLQGIVDEMVLYRKPPAVLEGHEYTFWLMDRLKQTMKPSGGYITETIYVPQAVWLLEQGKLVRYHLKMDICNQLLKHLIEIESDFIFHAERIERLVEGLKTLNGALEEMHGIMAFQLAEIKDVKDDGQKRKSALGSFGAAIAKGTAQLRNYALPTKLTMEESQAYITILTAIFEKTKFLRDLSKTYSSHPDIRSLVDTVLDFLKEVVCAFVLHDVKKLIQQYHDVSARAFLS</sequence>
<accession>A0A7S3ZC90</accession>
<protein>
    <submittedName>
        <fullName evidence="2">Uncharacterized protein</fullName>
    </submittedName>
</protein>
<dbReference type="AlphaFoldDB" id="A0A7S3ZC90"/>
<feature type="compositionally biased region" description="Polar residues" evidence="1">
    <location>
        <begin position="47"/>
        <end position="62"/>
    </location>
</feature>
<organism evidence="2">
    <name type="scientific">Lotharella globosa</name>
    <dbReference type="NCBI Taxonomy" id="91324"/>
    <lineage>
        <taxon>Eukaryota</taxon>
        <taxon>Sar</taxon>
        <taxon>Rhizaria</taxon>
        <taxon>Cercozoa</taxon>
        <taxon>Chlorarachniophyceae</taxon>
        <taxon>Lotharella</taxon>
    </lineage>
</organism>
<evidence type="ECO:0000313" key="2">
    <source>
        <dbReference type="EMBL" id="CAE0678707.1"/>
    </source>
</evidence>
<gene>
    <name evidence="2" type="ORF">LGLO00237_LOCUS30489</name>
</gene>
<dbReference type="PANTHER" id="PTHR37327:SF1">
    <property type="entry name" value="MICROTUBULE INTERACTING AND TRANSPORT DOMAIN-CONTAINING PROTEIN"/>
    <property type="match status" value="1"/>
</dbReference>
<proteinExistence type="predicted"/>